<dbReference type="SMART" id="SM00175">
    <property type="entry name" value="RAB"/>
    <property type="match status" value="1"/>
</dbReference>
<dbReference type="InterPro" id="IPR001806">
    <property type="entry name" value="Small_GTPase"/>
</dbReference>
<dbReference type="AlphaFoldDB" id="A0A081B4M9"/>
<dbReference type="EMBL" id="ANJA01000083">
    <property type="protein sequence ID" value="ETO86090.1"/>
    <property type="molecule type" value="Genomic_DNA"/>
</dbReference>
<dbReference type="PROSITE" id="PS51421">
    <property type="entry name" value="RAS"/>
    <property type="match status" value="1"/>
</dbReference>
<evidence type="ECO:0000313" key="2">
    <source>
        <dbReference type="EMBL" id="ETO86090.1"/>
    </source>
</evidence>
<dbReference type="NCBIfam" id="TIGR00231">
    <property type="entry name" value="small_GTP"/>
    <property type="match status" value="1"/>
</dbReference>
<dbReference type="InterPro" id="IPR027417">
    <property type="entry name" value="P-loop_NTPase"/>
</dbReference>
<name>A0A081B4M9_PHYNI</name>
<evidence type="ECO:0000256" key="1">
    <source>
        <dbReference type="ARBA" id="ARBA00006270"/>
    </source>
</evidence>
<accession>A0A081B4M9</accession>
<dbReference type="FunFam" id="3.40.50.300:FF:001447">
    <property type="entry name" value="Ras-related protein Rab-1B"/>
    <property type="match status" value="1"/>
</dbReference>
<sequence length="230" mass="25355">MEQLYDELYKVVLVGDPGVGKTNLLATFLANEAVNEQGISRSFSSVRKATIGVEFATAIVRHPNGKRIKAQIWDTAGQERYRAITSSHYRRASGALLVFDVTNHETFNNAQEHWLKELKAAASLSSTLTSCIMLVGNKVDLESSHAIQDANYVDQELHESTATTLGLMHQRASAKTCHNVRRAFEDLVIAVYNADKSKQQRTDVVPVIQLESTSKSAAPNNSKSTETKCC</sequence>
<dbReference type="PRINTS" id="PR00449">
    <property type="entry name" value="RASTRNSFRMNG"/>
</dbReference>
<dbReference type="PROSITE" id="PS51419">
    <property type="entry name" value="RAB"/>
    <property type="match status" value="1"/>
</dbReference>
<dbReference type="InterPro" id="IPR050209">
    <property type="entry name" value="Rab_GTPases_membrane_traffic"/>
</dbReference>
<dbReference type="InterPro" id="IPR005225">
    <property type="entry name" value="Small_GTP-bd"/>
</dbReference>
<dbReference type="GO" id="GO:0003924">
    <property type="term" value="F:GTPase activity"/>
    <property type="evidence" value="ECO:0007669"/>
    <property type="project" value="InterPro"/>
</dbReference>
<comment type="similarity">
    <text evidence="1">Belongs to the small GTPase superfamily. Rab family.</text>
</comment>
<proteinExistence type="inferred from homology"/>
<dbReference type="Proteomes" id="UP000028582">
    <property type="component" value="Unassembled WGS sequence"/>
</dbReference>
<dbReference type="OrthoDB" id="9989112at2759"/>
<dbReference type="Pfam" id="PF00071">
    <property type="entry name" value="Ras"/>
    <property type="match status" value="1"/>
</dbReference>
<organism evidence="2 3">
    <name type="scientific">Phytophthora nicotianae P1976</name>
    <dbReference type="NCBI Taxonomy" id="1317066"/>
    <lineage>
        <taxon>Eukaryota</taxon>
        <taxon>Sar</taxon>
        <taxon>Stramenopiles</taxon>
        <taxon>Oomycota</taxon>
        <taxon>Peronosporomycetes</taxon>
        <taxon>Peronosporales</taxon>
        <taxon>Peronosporaceae</taxon>
        <taxon>Phytophthora</taxon>
    </lineage>
</organism>
<reference evidence="2 3" key="1">
    <citation type="submission" date="2013-11" db="EMBL/GenBank/DDBJ databases">
        <title>The Genome Sequence of Phytophthora parasitica P1976.</title>
        <authorList>
            <consortium name="The Broad Institute Genomics Platform"/>
            <person name="Russ C."/>
            <person name="Tyler B."/>
            <person name="Panabieres F."/>
            <person name="Shan W."/>
            <person name="Tripathy S."/>
            <person name="Grunwald N."/>
            <person name="Machado M."/>
            <person name="Johnson C.S."/>
            <person name="Walker B."/>
            <person name="Young S."/>
            <person name="Zeng Q."/>
            <person name="Gargeya S."/>
            <person name="Fitzgerald M."/>
            <person name="Haas B."/>
            <person name="Abouelleil A."/>
            <person name="Allen A.W."/>
            <person name="Alvarado L."/>
            <person name="Arachchi H.M."/>
            <person name="Berlin A.M."/>
            <person name="Chapman S.B."/>
            <person name="Gainer-Dewar J."/>
            <person name="Goldberg J."/>
            <person name="Griggs A."/>
            <person name="Gujja S."/>
            <person name="Hansen M."/>
            <person name="Howarth C."/>
            <person name="Imamovic A."/>
            <person name="Ireland A."/>
            <person name="Larimer J."/>
            <person name="McCowan C."/>
            <person name="Murphy C."/>
            <person name="Pearson M."/>
            <person name="Poon T.W."/>
            <person name="Priest M."/>
            <person name="Roberts A."/>
            <person name="Saif S."/>
            <person name="Shea T."/>
            <person name="Sisk P."/>
            <person name="Sykes S."/>
            <person name="Wortman J."/>
            <person name="Nusbaum C."/>
            <person name="Birren B."/>
        </authorList>
    </citation>
    <scope>NUCLEOTIDE SEQUENCE [LARGE SCALE GENOMIC DNA]</scope>
    <source>
        <strain evidence="2 3">P1976</strain>
    </source>
</reference>
<gene>
    <name evidence="2" type="ORF">F444_00335</name>
</gene>
<dbReference type="PROSITE" id="PS51420">
    <property type="entry name" value="RHO"/>
    <property type="match status" value="1"/>
</dbReference>
<dbReference type="GO" id="GO:0005525">
    <property type="term" value="F:GTP binding"/>
    <property type="evidence" value="ECO:0007669"/>
    <property type="project" value="InterPro"/>
</dbReference>
<dbReference type="PANTHER" id="PTHR47979">
    <property type="entry name" value="DRAB11-RELATED"/>
    <property type="match status" value="1"/>
</dbReference>
<protein>
    <submittedName>
        <fullName evidence="2">Uncharacterized protein</fullName>
    </submittedName>
</protein>
<dbReference type="SMART" id="SM00176">
    <property type="entry name" value="RAN"/>
    <property type="match status" value="1"/>
</dbReference>
<dbReference type="SMART" id="SM00173">
    <property type="entry name" value="RAS"/>
    <property type="match status" value="1"/>
</dbReference>
<dbReference type="Gene3D" id="3.40.50.300">
    <property type="entry name" value="P-loop containing nucleotide triphosphate hydrolases"/>
    <property type="match status" value="1"/>
</dbReference>
<dbReference type="SUPFAM" id="SSF52540">
    <property type="entry name" value="P-loop containing nucleoside triphosphate hydrolases"/>
    <property type="match status" value="1"/>
</dbReference>
<comment type="caution">
    <text evidence="2">The sequence shown here is derived from an EMBL/GenBank/DDBJ whole genome shotgun (WGS) entry which is preliminary data.</text>
</comment>
<evidence type="ECO:0000313" key="3">
    <source>
        <dbReference type="Proteomes" id="UP000028582"/>
    </source>
</evidence>
<dbReference type="SMART" id="SM00174">
    <property type="entry name" value="RHO"/>
    <property type="match status" value="1"/>
</dbReference>